<organism evidence="1">
    <name type="scientific">marine sediment metagenome</name>
    <dbReference type="NCBI Taxonomy" id="412755"/>
    <lineage>
        <taxon>unclassified sequences</taxon>
        <taxon>metagenomes</taxon>
        <taxon>ecological metagenomes</taxon>
    </lineage>
</organism>
<name>X1PKI6_9ZZZZ</name>
<proteinExistence type="predicted"/>
<evidence type="ECO:0000313" key="1">
    <source>
        <dbReference type="EMBL" id="GAI56363.1"/>
    </source>
</evidence>
<gene>
    <name evidence="1" type="ORF">S06H3_61907</name>
</gene>
<feature type="non-terminal residue" evidence="1">
    <location>
        <position position="31"/>
    </location>
</feature>
<dbReference type="AlphaFoldDB" id="X1PKI6"/>
<comment type="caution">
    <text evidence="1">The sequence shown here is derived from an EMBL/GenBank/DDBJ whole genome shotgun (WGS) entry which is preliminary data.</text>
</comment>
<protein>
    <submittedName>
        <fullName evidence="1">Uncharacterized protein</fullName>
    </submittedName>
</protein>
<reference evidence="1" key="1">
    <citation type="journal article" date="2014" name="Front. Microbiol.">
        <title>High frequency of phylogenetically diverse reductive dehalogenase-homologous genes in deep subseafloor sedimentary metagenomes.</title>
        <authorList>
            <person name="Kawai M."/>
            <person name="Futagami T."/>
            <person name="Toyoda A."/>
            <person name="Takaki Y."/>
            <person name="Nishi S."/>
            <person name="Hori S."/>
            <person name="Arai W."/>
            <person name="Tsubouchi T."/>
            <person name="Morono Y."/>
            <person name="Uchiyama I."/>
            <person name="Ito T."/>
            <person name="Fujiyama A."/>
            <person name="Inagaki F."/>
            <person name="Takami H."/>
        </authorList>
    </citation>
    <scope>NUCLEOTIDE SEQUENCE</scope>
    <source>
        <strain evidence="1">Expedition CK06-06</strain>
    </source>
</reference>
<sequence length="31" mass="3640">MSDIRYQSELKKILVEGAKELGFELSERQIE</sequence>
<dbReference type="EMBL" id="BARV01040691">
    <property type="protein sequence ID" value="GAI56363.1"/>
    <property type="molecule type" value="Genomic_DNA"/>
</dbReference>
<accession>X1PKI6</accession>